<dbReference type="EMBL" id="MU971431">
    <property type="protein sequence ID" value="KAK9235090.1"/>
    <property type="molecule type" value="Genomic_DNA"/>
</dbReference>
<proteinExistence type="predicted"/>
<keyword evidence="2" id="KW-1185">Reference proteome</keyword>
<comment type="caution">
    <text evidence="1">The sequence shown here is derived from an EMBL/GenBank/DDBJ whole genome shotgun (WGS) entry which is preliminary data.</text>
</comment>
<accession>A0ACC3SU07</accession>
<name>A0ACC3SU07_LIPKO</name>
<organism evidence="1 2">
    <name type="scientific">Lipomyces kononenkoae</name>
    <name type="common">Yeast</name>
    <dbReference type="NCBI Taxonomy" id="34357"/>
    <lineage>
        <taxon>Eukaryota</taxon>
        <taxon>Fungi</taxon>
        <taxon>Dikarya</taxon>
        <taxon>Ascomycota</taxon>
        <taxon>Saccharomycotina</taxon>
        <taxon>Lipomycetes</taxon>
        <taxon>Lipomycetales</taxon>
        <taxon>Lipomycetaceae</taxon>
        <taxon>Lipomyces</taxon>
    </lineage>
</organism>
<gene>
    <name evidence="1" type="ORF">V1525DRAFT_365666</name>
</gene>
<dbReference type="Proteomes" id="UP001433508">
    <property type="component" value="Unassembled WGS sequence"/>
</dbReference>
<reference evidence="2" key="1">
    <citation type="journal article" date="2024" name="Front. Bioeng. Biotechnol.">
        <title>Genome-scale model development and genomic sequencing of the oleaginous clade Lipomyces.</title>
        <authorList>
            <person name="Czajka J.J."/>
            <person name="Han Y."/>
            <person name="Kim J."/>
            <person name="Mondo S.J."/>
            <person name="Hofstad B.A."/>
            <person name="Robles A."/>
            <person name="Haridas S."/>
            <person name="Riley R."/>
            <person name="LaButti K."/>
            <person name="Pangilinan J."/>
            <person name="Andreopoulos W."/>
            <person name="Lipzen A."/>
            <person name="Yan J."/>
            <person name="Wang M."/>
            <person name="Ng V."/>
            <person name="Grigoriev I.V."/>
            <person name="Spatafora J.W."/>
            <person name="Magnuson J.K."/>
            <person name="Baker S.E."/>
            <person name="Pomraning K.R."/>
        </authorList>
    </citation>
    <scope>NUCLEOTIDE SEQUENCE [LARGE SCALE GENOMIC DNA]</scope>
    <source>
        <strain evidence="2">CBS 7786</strain>
    </source>
</reference>
<protein>
    <submittedName>
        <fullName evidence="1">NmrA-domain-containing protein</fullName>
    </submittedName>
</protein>
<evidence type="ECO:0000313" key="1">
    <source>
        <dbReference type="EMBL" id="KAK9235090.1"/>
    </source>
</evidence>
<evidence type="ECO:0000313" key="2">
    <source>
        <dbReference type="Proteomes" id="UP001433508"/>
    </source>
</evidence>
<sequence>MAASKIITVFGATGAQGGAVARIFLQDPKLKSQWTVRAVTRDTTKEPARKLASQGAEVISANLNDKSSLVKAMTGATAVYGVTNYWDTMDKQGEFQQGKNLVDAAKEAGIDHLIWSSLLNVTKLSNGKLPNVYHFDSKAEVEEYARENSIPATFFLAGFYMSNIPGGIFRPSPSNNAWTFGLPVPETAPLPLFDTADTGKFVKAIVLRRDELLGKRVLGATAYLTGKEVVEAFKNTFPEAGKTASYFNMPQDMYLAILKKAGLPDFAATELLENMLLLDQFGYYGGAKLDESHAILEDKLTTWDEYIKKADAFKGLN</sequence>